<keyword evidence="2" id="KW-1185">Reference proteome</keyword>
<organism evidence="1 2">
    <name type="scientific">Sphaerobolus stellatus (strain SS14)</name>
    <dbReference type="NCBI Taxonomy" id="990650"/>
    <lineage>
        <taxon>Eukaryota</taxon>
        <taxon>Fungi</taxon>
        <taxon>Dikarya</taxon>
        <taxon>Basidiomycota</taxon>
        <taxon>Agaricomycotina</taxon>
        <taxon>Agaricomycetes</taxon>
        <taxon>Phallomycetidae</taxon>
        <taxon>Geastrales</taxon>
        <taxon>Sphaerobolaceae</taxon>
        <taxon>Sphaerobolus</taxon>
    </lineage>
</organism>
<evidence type="ECO:0000313" key="2">
    <source>
        <dbReference type="Proteomes" id="UP000054279"/>
    </source>
</evidence>
<dbReference type="HOGENOM" id="CLU_2198684_0_0_1"/>
<accession>A0A0C9T725</accession>
<sequence>MDLSDSDSDSEPSSILHSLVTSLPHGSVINLVTTELLLIIDNLPVDRCKNLIDKIYSGIPTPHSALQIQVYSHSIGIQKIAKLYPAQVPALLDLTRGFVFEQSPPEDA</sequence>
<dbReference type="EMBL" id="KN837458">
    <property type="protein sequence ID" value="KIJ24768.1"/>
    <property type="molecule type" value="Genomic_DNA"/>
</dbReference>
<protein>
    <submittedName>
        <fullName evidence="1">Uncharacterized protein</fullName>
    </submittedName>
</protein>
<proteinExistence type="predicted"/>
<name>A0A0C9T725_SPHS4</name>
<dbReference type="Proteomes" id="UP000054279">
    <property type="component" value="Unassembled WGS sequence"/>
</dbReference>
<evidence type="ECO:0000313" key="1">
    <source>
        <dbReference type="EMBL" id="KIJ24768.1"/>
    </source>
</evidence>
<reference evidence="1 2" key="1">
    <citation type="submission" date="2014-06" db="EMBL/GenBank/DDBJ databases">
        <title>Evolutionary Origins and Diversification of the Mycorrhizal Mutualists.</title>
        <authorList>
            <consortium name="DOE Joint Genome Institute"/>
            <consortium name="Mycorrhizal Genomics Consortium"/>
            <person name="Kohler A."/>
            <person name="Kuo A."/>
            <person name="Nagy L.G."/>
            <person name="Floudas D."/>
            <person name="Copeland A."/>
            <person name="Barry K.W."/>
            <person name="Cichocki N."/>
            <person name="Veneault-Fourrey C."/>
            <person name="LaButti K."/>
            <person name="Lindquist E.A."/>
            <person name="Lipzen A."/>
            <person name="Lundell T."/>
            <person name="Morin E."/>
            <person name="Murat C."/>
            <person name="Riley R."/>
            <person name="Ohm R."/>
            <person name="Sun H."/>
            <person name="Tunlid A."/>
            <person name="Henrissat B."/>
            <person name="Grigoriev I.V."/>
            <person name="Hibbett D.S."/>
            <person name="Martin F."/>
        </authorList>
    </citation>
    <scope>NUCLEOTIDE SEQUENCE [LARGE SCALE GENOMIC DNA]</scope>
    <source>
        <strain evidence="1 2">SS14</strain>
    </source>
</reference>
<gene>
    <name evidence="1" type="ORF">M422DRAFT_274362</name>
</gene>
<dbReference type="AlphaFoldDB" id="A0A0C9T725"/>